<gene>
    <name evidence="3" type="primary">LOC104790747</name>
</gene>
<reference evidence="2" key="1">
    <citation type="journal article" date="2014" name="Nat. Commun.">
        <title>The emerging biofuel crop Camelina sativa retains a highly undifferentiated hexaploid genome structure.</title>
        <authorList>
            <person name="Kagale S."/>
            <person name="Koh C."/>
            <person name="Nixon J."/>
            <person name="Bollina V."/>
            <person name="Clarke W.E."/>
            <person name="Tuteja R."/>
            <person name="Spillane C."/>
            <person name="Robinson S.J."/>
            <person name="Links M.G."/>
            <person name="Clarke C."/>
            <person name="Higgins E.E."/>
            <person name="Huebert T."/>
            <person name="Sharpe A.G."/>
            <person name="Parkin I.A."/>
        </authorList>
    </citation>
    <scope>NUCLEOTIDE SEQUENCE [LARGE SCALE GENOMIC DNA]</scope>
    <source>
        <strain evidence="2">cv. DH55</strain>
    </source>
</reference>
<accession>A0ABM0ZF01</accession>
<name>A0ABM0ZF01_CAMSA</name>
<keyword evidence="2" id="KW-1185">Reference proteome</keyword>
<evidence type="ECO:0000313" key="3">
    <source>
        <dbReference type="RefSeq" id="XP_010514828.1"/>
    </source>
</evidence>
<feature type="signal peptide" evidence="1">
    <location>
        <begin position="1"/>
        <end position="30"/>
    </location>
</feature>
<protein>
    <submittedName>
        <fullName evidence="3">Defensin-like protein 206 isoform X1</fullName>
    </submittedName>
</protein>
<sequence>MAKNLINIVSFTVLLVVLLMASTGILNTEAQTCGAGGCLTAASRVFLGECPSAHGTTNAQCCTCCVATFGTPPVCWAVVEGTDRHCHCYKKA</sequence>
<keyword evidence="1" id="KW-0732">Signal</keyword>
<evidence type="ECO:0000256" key="1">
    <source>
        <dbReference type="SAM" id="SignalP"/>
    </source>
</evidence>
<reference evidence="3" key="2">
    <citation type="submission" date="2025-08" db="UniProtKB">
        <authorList>
            <consortium name="RefSeq"/>
        </authorList>
    </citation>
    <scope>IDENTIFICATION</scope>
    <source>
        <tissue evidence="3">Leaf</tissue>
    </source>
</reference>
<feature type="chain" id="PRO_5046608310" evidence="1">
    <location>
        <begin position="31"/>
        <end position="92"/>
    </location>
</feature>
<evidence type="ECO:0000313" key="2">
    <source>
        <dbReference type="Proteomes" id="UP000694864"/>
    </source>
</evidence>
<dbReference type="Proteomes" id="UP000694864">
    <property type="component" value="Chromosome 6"/>
</dbReference>
<dbReference type="RefSeq" id="XP_010514828.1">
    <property type="nucleotide sequence ID" value="XM_010516526.2"/>
</dbReference>
<organism evidence="2 3">
    <name type="scientific">Camelina sativa</name>
    <name type="common">False flax</name>
    <name type="synonym">Myagrum sativum</name>
    <dbReference type="NCBI Taxonomy" id="90675"/>
    <lineage>
        <taxon>Eukaryota</taxon>
        <taxon>Viridiplantae</taxon>
        <taxon>Streptophyta</taxon>
        <taxon>Embryophyta</taxon>
        <taxon>Tracheophyta</taxon>
        <taxon>Spermatophyta</taxon>
        <taxon>Magnoliopsida</taxon>
        <taxon>eudicotyledons</taxon>
        <taxon>Gunneridae</taxon>
        <taxon>Pentapetalae</taxon>
        <taxon>rosids</taxon>
        <taxon>malvids</taxon>
        <taxon>Brassicales</taxon>
        <taxon>Brassicaceae</taxon>
        <taxon>Camelineae</taxon>
        <taxon>Camelina</taxon>
    </lineage>
</organism>
<dbReference type="GeneID" id="104790747"/>
<proteinExistence type="predicted"/>